<name>A0ABY5BT67_9LACO</name>
<keyword evidence="2" id="KW-1185">Reference proteome</keyword>
<dbReference type="EMBL" id="CP097118">
    <property type="protein sequence ID" value="USS87632.1"/>
    <property type="molecule type" value="Genomic_DNA"/>
</dbReference>
<proteinExistence type="predicted"/>
<reference evidence="1" key="1">
    <citation type="submission" date="2022-05" db="EMBL/GenBank/DDBJ databases">
        <authorList>
            <person name="Oliphant S.A."/>
            <person name="Watson-Haigh N.S."/>
            <person name="Sumby K.M."/>
            <person name="Gardner J.M."/>
            <person name="Jiranek V."/>
        </authorList>
    </citation>
    <scope>NUCLEOTIDE SEQUENCE</scope>
    <source>
        <strain evidence="1">KI11_C11</strain>
    </source>
</reference>
<sequence length="139" mass="15178">MGIVIVLIFGILAAVFIWSVLRKNRIEAEEAGHSKDEAKIIKKHLSDDGAKHIQNVYVDFKDQNIYRKELLTPFEKVPFSDVISYQIVSDADTKHKHHGITRAIVGSALAGGVGAVVGAITGGKDITKFNKLAILINIS</sequence>
<gene>
    <name evidence="1" type="ORF">M3M39_05790</name>
</gene>
<dbReference type="RefSeq" id="WP_252796923.1">
    <property type="nucleotide sequence ID" value="NZ_CP097118.1"/>
</dbReference>
<protein>
    <submittedName>
        <fullName evidence="1">Uncharacterized protein</fullName>
    </submittedName>
</protein>
<dbReference type="Proteomes" id="UP001057025">
    <property type="component" value="Chromosome"/>
</dbReference>
<accession>A0ABY5BT67</accession>
<evidence type="ECO:0000313" key="1">
    <source>
        <dbReference type="EMBL" id="USS87632.1"/>
    </source>
</evidence>
<evidence type="ECO:0000313" key="2">
    <source>
        <dbReference type="Proteomes" id="UP001057025"/>
    </source>
</evidence>
<organism evidence="1 2">
    <name type="scientific">Fructilactobacillus hinvesii</name>
    <dbReference type="NCBI Taxonomy" id="2940300"/>
    <lineage>
        <taxon>Bacteria</taxon>
        <taxon>Bacillati</taxon>
        <taxon>Bacillota</taxon>
        <taxon>Bacilli</taxon>
        <taxon>Lactobacillales</taxon>
        <taxon>Lactobacillaceae</taxon>
        <taxon>Fructilactobacillus</taxon>
    </lineage>
</organism>